<dbReference type="GO" id="GO:0005096">
    <property type="term" value="F:GTPase activator activity"/>
    <property type="evidence" value="ECO:0007669"/>
    <property type="project" value="UniProtKB-KW"/>
</dbReference>
<dbReference type="VEuPathDB" id="FungiDB:CJI97_000967"/>
<evidence type="ECO:0000256" key="1">
    <source>
        <dbReference type="ARBA" id="ARBA00022468"/>
    </source>
</evidence>
<keyword evidence="4" id="KW-0862">Zinc</keyword>
<feature type="compositionally biased region" description="Low complexity" evidence="6">
    <location>
        <begin position="338"/>
        <end position="366"/>
    </location>
</feature>
<dbReference type="InterPro" id="IPR037278">
    <property type="entry name" value="ARFGAP/RecO"/>
</dbReference>
<feature type="region of interest" description="Disordered" evidence="6">
    <location>
        <begin position="326"/>
        <end position="407"/>
    </location>
</feature>
<keyword evidence="1" id="KW-0343">GTPase activation</keyword>
<dbReference type="FunFam" id="1.10.220.150:FF:000014">
    <property type="entry name" value="ADP-ribosylation factor GTPase-activating protein"/>
    <property type="match status" value="1"/>
</dbReference>
<evidence type="ECO:0000256" key="3">
    <source>
        <dbReference type="ARBA" id="ARBA00022771"/>
    </source>
</evidence>
<evidence type="ECO:0000256" key="5">
    <source>
        <dbReference type="PROSITE-ProRule" id="PRU00288"/>
    </source>
</evidence>
<dbReference type="GO" id="GO:0008270">
    <property type="term" value="F:zinc ion binding"/>
    <property type="evidence" value="ECO:0007669"/>
    <property type="project" value="UniProtKB-KW"/>
</dbReference>
<dbReference type="GO" id="GO:0030100">
    <property type="term" value="P:regulation of endocytosis"/>
    <property type="evidence" value="ECO:0007669"/>
    <property type="project" value="TreeGrafter"/>
</dbReference>
<dbReference type="EMBL" id="LGST01000020">
    <property type="protein sequence ID" value="KNE00003.1"/>
    <property type="molecule type" value="Genomic_DNA"/>
</dbReference>
<dbReference type="InterPro" id="IPR038508">
    <property type="entry name" value="ArfGAP_dom_sf"/>
</dbReference>
<feature type="domain" description="Arf-GAP" evidence="7">
    <location>
        <begin position="8"/>
        <end position="124"/>
    </location>
</feature>
<feature type="region of interest" description="Disordered" evidence="6">
    <location>
        <begin position="176"/>
        <end position="211"/>
    </location>
</feature>
<evidence type="ECO:0000313" key="8">
    <source>
        <dbReference type="EMBL" id="KNE00003.1"/>
    </source>
</evidence>
<dbReference type="PRINTS" id="PR00405">
    <property type="entry name" value="REVINTRACTNG"/>
</dbReference>
<dbReference type="AlphaFoldDB" id="A0A0L0P0P0"/>
<dbReference type="Proteomes" id="UP000037122">
    <property type="component" value="Unassembled WGS sequence"/>
</dbReference>
<evidence type="ECO:0000256" key="4">
    <source>
        <dbReference type="ARBA" id="ARBA00022833"/>
    </source>
</evidence>
<evidence type="ECO:0000256" key="2">
    <source>
        <dbReference type="ARBA" id="ARBA00022723"/>
    </source>
</evidence>
<dbReference type="SMART" id="SM00105">
    <property type="entry name" value="ArfGap"/>
    <property type="match status" value="1"/>
</dbReference>
<dbReference type="GO" id="GO:0032012">
    <property type="term" value="P:regulation of ARF protein signal transduction"/>
    <property type="evidence" value="ECO:0007669"/>
    <property type="project" value="TreeGrafter"/>
</dbReference>
<dbReference type="VEuPathDB" id="FungiDB:B9J08_000948"/>
<protein>
    <recommendedName>
        <fullName evidence="7">Arf-GAP domain-containing protein</fullName>
    </recommendedName>
</protein>
<dbReference type="SUPFAM" id="SSF57863">
    <property type="entry name" value="ArfGap/RecO-like zinc finger"/>
    <property type="match status" value="1"/>
</dbReference>
<keyword evidence="3 5" id="KW-0863">Zinc-finger</keyword>
<dbReference type="PANTHER" id="PTHR46395:SF1">
    <property type="entry name" value="ADP-RIBOSYLATION FACTOR GTPASE-ACTIVATING PROTEIN 1"/>
    <property type="match status" value="1"/>
</dbReference>
<name>A0A0L0P0P0_CANAR</name>
<sequence length="407" mass="44197">MSIDPETRRKLLLLQKNGANKKCFDCGAFNPQWASPKFGIFICLECAGIHRGLGVHISFVRSITMDQFKPDEVLRMEKGGNENCRAFFENHGLDTSLPAKAKFDNYVAADYKEYLTCVVEGREYEEKDHTGEILPTKDSSTAGGAAGGAAAAPPTAKPQVPVIDKSHNEAYFARLGSQNEQRPDDLPPSQGGKYSGFGNTPQPAANGNNKSSFAGFSLNKFQEDPLGTFSKGWGLFSSTVAKSVNEVHESVIKPGFQNIQESDLGLEAKRAMAQFGQKMQETGKYGQETFHTFTKDVQDKGLNNTLELLLLNLSLKERAQVENAFGLQKPESKTHLDSASNTSFTSNSTAGKNTGNNTSNNTSNNTEQNRYVPLSNGPQATPAPSVAKTTPTAPTSSASKDDEWDDF</sequence>
<dbReference type="PANTHER" id="PTHR46395">
    <property type="entry name" value="ADP-RIBOSYLATION FACTOR GTPASE-ACTIVATING PROTEIN 1"/>
    <property type="match status" value="1"/>
</dbReference>
<organism evidence="8 9">
    <name type="scientific">Candidozyma auris</name>
    <name type="common">Yeast</name>
    <name type="synonym">Candida auris</name>
    <dbReference type="NCBI Taxonomy" id="498019"/>
    <lineage>
        <taxon>Eukaryota</taxon>
        <taxon>Fungi</taxon>
        <taxon>Dikarya</taxon>
        <taxon>Ascomycota</taxon>
        <taxon>Saccharomycotina</taxon>
        <taxon>Pichiomycetes</taxon>
        <taxon>Metschnikowiaceae</taxon>
        <taxon>Candidozyma</taxon>
    </lineage>
</organism>
<evidence type="ECO:0000259" key="7">
    <source>
        <dbReference type="PROSITE" id="PS50115"/>
    </source>
</evidence>
<reference evidence="9" key="1">
    <citation type="journal article" date="2015" name="BMC Genomics">
        <title>Draft genome of a commonly misdiagnosed multidrug resistant pathogen Candida auris.</title>
        <authorList>
            <person name="Chatterjee S."/>
            <person name="Alampalli S.V."/>
            <person name="Nageshan R.K."/>
            <person name="Chettiar S.T."/>
            <person name="Joshi S."/>
            <person name="Tatu U.S."/>
        </authorList>
    </citation>
    <scope>NUCLEOTIDE SEQUENCE [LARGE SCALE GENOMIC DNA]</scope>
    <source>
        <strain evidence="9">6684</strain>
    </source>
</reference>
<feature type="compositionally biased region" description="Low complexity" evidence="6">
    <location>
        <begin position="380"/>
        <end position="398"/>
    </location>
</feature>
<dbReference type="Gene3D" id="1.10.220.150">
    <property type="entry name" value="Arf GTPase activating protein"/>
    <property type="match status" value="1"/>
</dbReference>
<feature type="compositionally biased region" description="Polar residues" evidence="6">
    <location>
        <begin position="197"/>
        <end position="211"/>
    </location>
</feature>
<dbReference type="Pfam" id="PF01412">
    <property type="entry name" value="ArfGap"/>
    <property type="match status" value="1"/>
</dbReference>
<dbReference type="VEuPathDB" id="FungiDB:CJJ07_004242"/>
<dbReference type="VEuPathDB" id="FungiDB:QG37_02942"/>
<feature type="region of interest" description="Disordered" evidence="6">
    <location>
        <begin position="127"/>
        <end position="159"/>
    </location>
</feature>
<evidence type="ECO:0000313" key="9">
    <source>
        <dbReference type="Proteomes" id="UP000037122"/>
    </source>
</evidence>
<proteinExistence type="predicted"/>
<gene>
    <name evidence="8" type="ORF">QG37_02942</name>
</gene>
<dbReference type="InterPro" id="IPR001164">
    <property type="entry name" value="ArfGAP_dom"/>
</dbReference>
<dbReference type="CDD" id="cd08830">
    <property type="entry name" value="ArfGap_ArfGap1"/>
    <property type="match status" value="1"/>
</dbReference>
<dbReference type="PROSITE" id="PS50115">
    <property type="entry name" value="ARFGAP"/>
    <property type="match status" value="1"/>
</dbReference>
<keyword evidence="2" id="KW-0479">Metal-binding</keyword>
<accession>A0A0L0P0P0</accession>
<evidence type="ECO:0000256" key="6">
    <source>
        <dbReference type="SAM" id="MobiDB-lite"/>
    </source>
</evidence>
<dbReference type="GO" id="GO:0000139">
    <property type="term" value="C:Golgi membrane"/>
    <property type="evidence" value="ECO:0007669"/>
    <property type="project" value="TreeGrafter"/>
</dbReference>
<comment type="caution">
    <text evidence="8">The sequence shown here is derived from an EMBL/GenBank/DDBJ whole genome shotgun (WGS) entry which is preliminary data.</text>
</comment>
<dbReference type="VEuPathDB" id="FungiDB:CJI96_0003151"/>
<dbReference type="VEuPathDB" id="FungiDB:CJJ09_002907"/>